<keyword evidence="2" id="KW-1185">Reference proteome</keyword>
<dbReference type="AlphaFoldDB" id="A0A6G9J1F9"/>
<evidence type="ECO:0000313" key="2">
    <source>
        <dbReference type="Proteomes" id="UP000613002"/>
    </source>
</evidence>
<dbReference type="RefSeq" id="WP_156482443.1">
    <property type="nucleotide sequence ID" value="NZ_BDAQ01000007.1"/>
</dbReference>
<dbReference type="Proteomes" id="UP000613002">
    <property type="component" value="Unassembled WGS sequence"/>
</dbReference>
<dbReference type="EMBL" id="JACICZ010000005">
    <property type="protein sequence ID" value="MBB3868857.1"/>
    <property type="molecule type" value="Genomic_DNA"/>
</dbReference>
<organism evidence="1 2">
    <name type="scientific">Parageobacillus toebii NBRC 107807</name>
    <dbReference type="NCBI Taxonomy" id="1223503"/>
    <lineage>
        <taxon>Bacteria</taxon>
        <taxon>Bacillati</taxon>
        <taxon>Bacillota</taxon>
        <taxon>Bacilli</taxon>
        <taxon>Bacillales</taxon>
        <taxon>Anoxybacillaceae</taxon>
        <taxon>Parageobacillus</taxon>
    </lineage>
</organism>
<gene>
    <name evidence="1" type="ORF">HNR78_001742</name>
</gene>
<sequence>MAGVKRTGGLMDFIGDSLLDQNTGKSIYFIEFNKEGNTSGLLPQGAPFSLSRYRN</sequence>
<evidence type="ECO:0000313" key="1">
    <source>
        <dbReference type="EMBL" id="MBB3868857.1"/>
    </source>
</evidence>
<name>A0A6G9J1F9_9BACL</name>
<reference evidence="1 2" key="1">
    <citation type="submission" date="2020-08" db="EMBL/GenBank/DDBJ databases">
        <title>Genomic Encyclopedia of Type Strains, Phase IV (KMG-IV): sequencing the most valuable type-strain genomes for metagenomic binning, comparative biology and taxonomic classification.</title>
        <authorList>
            <person name="Goeker M."/>
        </authorList>
    </citation>
    <scope>NUCLEOTIDE SEQUENCE [LARGE SCALE GENOMIC DNA]</scope>
    <source>
        <strain evidence="1 2">DSM 14590</strain>
    </source>
</reference>
<proteinExistence type="predicted"/>
<accession>A0A6G9J1F9</accession>
<protein>
    <submittedName>
        <fullName evidence="1">Uncharacterized protein</fullName>
    </submittedName>
</protein>
<comment type="caution">
    <text evidence="1">The sequence shown here is derived from an EMBL/GenBank/DDBJ whole genome shotgun (WGS) entry which is preliminary data.</text>
</comment>